<feature type="domain" description="Aminoglycoside phosphotransferase" evidence="1">
    <location>
        <begin position="114"/>
        <end position="215"/>
    </location>
</feature>
<gene>
    <name evidence="2" type="ORF">DFJ69_3847</name>
</gene>
<evidence type="ECO:0000259" key="1">
    <source>
        <dbReference type="Pfam" id="PF01636"/>
    </source>
</evidence>
<accession>A0A3D9SV36</accession>
<dbReference type="EMBL" id="QTTT01000001">
    <property type="protein sequence ID" value="REE98360.1"/>
    <property type="molecule type" value="Genomic_DNA"/>
</dbReference>
<evidence type="ECO:0000313" key="2">
    <source>
        <dbReference type="EMBL" id="REE98360.1"/>
    </source>
</evidence>
<comment type="caution">
    <text evidence="2">The sequence shown here is derived from an EMBL/GenBank/DDBJ whole genome shotgun (WGS) entry which is preliminary data.</text>
</comment>
<dbReference type="InterPro" id="IPR002575">
    <property type="entry name" value="Aminoglycoside_PTrfase"/>
</dbReference>
<name>A0A3D9SV36_9ACTN</name>
<dbReference type="Pfam" id="PF01636">
    <property type="entry name" value="APH"/>
    <property type="match status" value="1"/>
</dbReference>
<reference evidence="2 3" key="1">
    <citation type="submission" date="2018-08" db="EMBL/GenBank/DDBJ databases">
        <title>Sequencing the genomes of 1000 actinobacteria strains.</title>
        <authorList>
            <person name="Klenk H.-P."/>
        </authorList>
    </citation>
    <scope>NUCLEOTIDE SEQUENCE [LARGE SCALE GENOMIC DNA]</scope>
    <source>
        <strain evidence="2 3">DSM 43927</strain>
    </source>
</reference>
<dbReference type="AlphaFoldDB" id="A0A3D9SV36"/>
<evidence type="ECO:0000313" key="3">
    <source>
        <dbReference type="Proteomes" id="UP000256661"/>
    </source>
</evidence>
<keyword evidence="3" id="KW-1185">Reference proteome</keyword>
<proteinExistence type="predicted"/>
<sequence length="259" mass="28214">MQLAHAAELLGVAAPADADQVLGVRGRTLSGPVGDSYWLRVIAVAEGQDRGPLWMGPLLAPSVVGLRRPGLHSVCSWGRDGQVVRGELWERVREPVCSPHEALTVAPSLGEGWWDGLEASLTALAGHSTERVPRTQEQITAAMRRAYGPGVPTQVERWVTQHGDLRWTNVTNGEDGGPFLLDWEFWGAAPAGTDAATLYCTSLLVPEVAAQVYERWREVLESPDGRLAQLCVCLQLRRHRDVGALEGPLRVLARRLVGE</sequence>
<dbReference type="InterPro" id="IPR011009">
    <property type="entry name" value="Kinase-like_dom_sf"/>
</dbReference>
<protein>
    <recommendedName>
        <fullName evidence="1">Aminoglycoside phosphotransferase domain-containing protein</fullName>
    </recommendedName>
</protein>
<dbReference type="Proteomes" id="UP000256661">
    <property type="component" value="Unassembled WGS sequence"/>
</dbReference>
<dbReference type="SUPFAM" id="SSF56112">
    <property type="entry name" value="Protein kinase-like (PK-like)"/>
    <property type="match status" value="1"/>
</dbReference>
<dbReference type="Gene3D" id="3.90.1200.10">
    <property type="match status" value="1"/>
</dbReference>
<organism evidence="2 3">
    <name type="scientific">Thermomonospora umbrina</name>
    <dbReference type="NCBI Taxonomy" id="111806"/>
    <lineage>
        <taxon>Bacteria</taxon>
        <taxon>Bacillati</taxon>
        <taxon>Actinomycetota</taxon>
        <taxon>Actinomycetes</taxon>
        <taxon>Streptosporangiales</taxon>
        <taxon>Thermomonosporaceae</taxon>
        <taxon>Thermomonospora</taxon>
    </lineage>
</organism>